<evidence type="ECO:0000256" key="4">
    <source>
        <dbReference type="ARBA" id="ARBA00022679"/>
    </source>
</evidence>
<comment type="catalytic activity">
    <reaction evidence="1 10">
        <text>a fatty acyl-[ACP] + phosphate = an acyl phosphate + holo-[ACP]</text>
        <dbReference type="Rhea" id="RHEA:42292"/>
        <dbReference type="Rhea" id="RHEA-COMP:9685"/>
        <dbReference type="Rhea" id="RHEA-COMP:14125"/>
        <dbReference type="ChEBI" id="CHEBI:43474"/>
        <dbReference type="ChEBI" id="CHEBI:59918"/>
        <dbReference type="ChEBI" id="CHEBI:64479"/>
        <dbReference type="ChEBI" id="CHEBI:138651"/>
        <dbReference type="EC" id="2.3.1.274"/>
    </reaction>
</comment>
<keyword evidence="3 10" id="KW-0444">Lipid biosynthesis</keyword>
<keyword evidence="5 10" id="KW-0443">Lipid metabolism</keyword>
<keyword evidence="2 10" id="KW-0963">Cytoplasm</keyword>
<keyword evidence="11" id="KW-0012">Acyltransferase</keyword>
<comment type="caution">
    <text evidence="11">The sequence shown here is derived from an EMBL/GenBank/DDBJ whole genome shotgun (WGS) entry which is preliminary data.</text>
</comment>
<dbReference type="AlphaFoldDB" id="A0A7X3G6Z4"/>
<dbReference type="UniPathway" id="UPA00085"/>
<dbReference type="PANTHER" id="PTHR30100:SF1">
    <property type="entry name" value="PHOSPHATE ACYLTRANSFERASE"/>
    <property type="match status" value="1"/>
</dbReference>
<dbReference type="InterPro" id="IPR003664">
    <property type="entry name" value="FA_synthesis"/>
</dbReference>
<proteinExistence type="inferred from homology"/>
<comment type="subunit">
    <text evidence="9 10">Homodimer. Probably interacts with PlsY.</text>
</comment>
<dbReference type="InterPro" id="IPR012281">
    <property type="entry name" value="Phospholipid_synth_PlsX-like"/>
</dbReference>
<dbReference type="RefSeq" id="WP_160332120.1">
    <property type="nucleotide sequence ID" value="NZ_WSRS01000005.1"/>
</dbReference>
<comment type="similarity">
    <text evidence="10">Belongs to the PlsX family.</text>
</comment>
<dbReference type="PIRSF" id="PIRSF002465">
    <property type="entry name" value="Phsphlp_syn_PlsX"/>
    <property type="match status" value="1"/>
</dbReference>
<evidence type="ECO:0000256" key="7">
    <source>
        <dbReference type="ARBA" id="ARBA00023264"/>
    </source>
</evidence>
<dbReference type="EMBL" id="WSRS01000005">
    <property type="protein sequence ID" value="MVX58293.1"/>
    <property type="molecule type" value="Genomic_DNA"/>
</dbReference>
<dbReference type="PANTHER" id="PTHR30100">
    <property type="entry name" value="FATTY ACID/PHOSPHOLIPID SYNTHESIS PROTEIN PLSX"/>
    <property type="match status" value="1"/>
</dbReference>
<reference evidence="11 12" key="1">
    <citation type="submission" date="2019-12" db="EMBL/GenBank/DDBJ databases">
        <title>Microbes associate with the intestines of laboratory mice.</title>
        <authorList>
            <person name="Navarre W."/>
            <person name="Wong E."/>
        </authorList>
    </citation>
    <scope>NUCLEOTIDE SEQUENCE [LARGE SCALE GENOMIC DNA]</scope>
    <source>
        <strain evidence="11 12">NM51_B2-22</strain>
    </source>
</reference>
<gene>
    <name evidence="10 11" type="primary">plsX</name>
    <name evidence="11" type="ORF">E5983_01210</name>
</gene>
<dbReference type="SUPFAM" id="SSF53659">
    <property type="entry name" value="Isocitrate/Isopropylmalate dehydrogenase-like"/>
    <property type="match status" value="1"/>
</dbReference>
<evidence type="ECO:0000256" key="2">
    <source>
        <dbReference type="ARBA" id="ARBA00022490"/>
    </source>
</evidence>
<evidence type="ECO:0000256" key="8">
    <source>
        <dbReference type="ARBA" id="ARBA00024069"/>
    </source>
</evidence>
<comment type="function">
    <text evidence="10">Catalyzes the reversible formation of acyl-phosphate (acyl-PO(4)) from acyl-[acyl-carrier-protein] (acyl-ACP). This enzyme utilizes acyl-ACP as fatty acyl donor, but not acyl-CoA.</text>
</comment>
<dbReference type="NCBIfam" id="TIGR00182">
    <property type="entry name" value="plsX"/>
    <property type="match status" value="1"/>
</dbReference>
<evidence type="ECO:0000256" key="1">
    <source>
        <dbReference type="ARBA" id="ARBA00001232"/>
    </source>
</evidence>
<evidence type="ECO:0000256" key="3">
    <source>
        <dbReference type="ARBA" id="ARBA00022516"/>
    </source>
</evidence>
<comment type="subcellular location">
    <subcellularLocation>
        <location evidence="10">Cytoplasm</location>
    </subcellularLocation>
    <text evidence="10">Associated with the membrane possibly through PlsY.</text>
</comment>
<dbReference type="Gene3D" id="3.40.718.10">
    <property type="entry name" value="Isopropylmalate Dehydrogenase"/>
    <property type="match status" value="1"/>
</dbReference>
<accession>A0A7X3G6Z4</accession>
<sequence length="335" mass="35773">MKRIAIDAMGGDAAPQAIIEGVLRARDELSDVVFQLYGDQDQILPLIGNADRIEIVHTKEKIEGDDEPTRAIRRKKDASMVLAAKAVKDGQADALLSAGNTGALLAAAFFIIGRIKGIDRPGLLTTLPSQNGQGFVMMDLGANAESSPKHLEQYALMGSFYASQVRGIQNPRVGLLNNGSEAGKGDSLRKEAYELLAAREDLNFIGNVEARDLMSQVADVVVTDGFTGNAVLKTMEGTALGILSQLKSTILAGGLRAKLGAWLLKPSLQAMRQSLDYTEAGGAMLFGVKAPVVKAHGSSDAKSIYYTIKQVASILESQIVDQAKEVFQADQVEKE</sequence>
<evidence type="ECO:0000313" key="11">
    <source>
        <dbReference type="EMBL" id="MVX58293.1"/>
    </source>
</evidence>
<name>A0A7X3G6Z4_9STRE</name>
<dbReference type="GO" id="GO:0043811">
    <property type="term" value="F:phosphate:acyl-[acyl carrier protein] acyltransferase activity"/>
    <property type="evidence" value="ECO:0007669"/>
    <property type="project" value="UniProtKB-UniRule"/>
</dbReference>
<dbReference type="GO" id="GO:0006633">
    <property type="term" value="P:fatty acid biosynthetic process"/>
    <property type="evidence" value="ECO:0007669"/>
    <property type="project" value="UniProtKB-UniRule"/>
</dbReference>
<evidence type="ECO:0000256" key="6">
    <source>
        <dbReference type="ARBA" id="ARBA00023209"/>
    </source>
</evidence>
<protein>
    <recommendedName>
        <fullName evidence="8 10">Phosphate acyltransferase</fullName>
        <ecNumber evidence="8 10">2.3.1.274</ecNumber>
    </recommendedName>
    <alternativeName>
        <fullName evidence="10">Acyl-ACP phosphotransacylase</fullName>
    </alternativeName>
    <alternativeName>
        <fullName evidence="10">Acyl-[acyl-carrier-protein]--phosphate acyltransferase</fullName>
    </alternativeName>
    <alternativeName>
        <fullName evidence="10">Phosphate-acyl-ACP acyltransferase</fullName>
    </alternativeName>
</protein>
<dbReference type="GO" id="GO:0005737">
    <property type="term" value="C:cytoplasm"/>
    <property type="evidence" value="ECO:0007669"/>
    <property type="project" value="UniProtKB-SubCell"/>
</dbReference>
<dbReference type="GO" id="GO:0008654">
    <property type="term" value="P:phospholipid biosynthetic process"/>
    <property type="evidence" value="ECO:0007669"/>
    <property type="project" value="UniProtKB-KW"/>
</dbReference>
<keyword evidence="7 10" id="KW-1208">Phospholipid metabolism</keyword>
<keyword evidence="6 10" id="KW-0594">Phospholipid biosynthesis</keyword>
<dbReference type="EC" id="2.3.1.274" evidence="8 10"/>
<evidence type="ECO:0000256" key="5">
    <source>
        <dbReference type="ARBA" id="ARBA00023098"/>
    </source>
</evidence>
<evidence type="ECO:0000256" key="10">
    <source>
        <dbReference type="HAMAP-Rule" id="MF_00019"/>
    </source>
</evidence>
<dbReference type="HAMAP" id="MF_00019">
    <property type="entry name" value="PlsX"/>
    <property type="match status" value="1"/>
</dbReference>
<evidence type="ECO:0000256" key="9">
    <source>
        <dbReference type="ARBA" id="ARBA00046608"/>
    </source>
</evidence>
<dbReference type="Pfam" id="PF02504">
    <property type="entry name" value="FA_synthesis"/>
    <property type="match status" value="1"/>
</dbReference>
<evidence type="ECO:0000313" key="12">
    <source>
        <dbReference type="Proteomes" id="UP000461595"/>
    </source>
</evidence>
<dbReference type="Proteomes" id="UP000461595">
    <property type="component" value="Unassembled WGS sequence"/>
</dbReference>
<keyword evidence="4 10" id="KW-0808">Transferase</keyword>
<organism evidence="11 12">
    <name type="scientific">Streptococcus danieliae</name>
    <dbReference type="NCBI Taxonomy" id="747656"/>
    <lineage>
        <taxon>Bacteria</taxon>
        <taxon>Bacillati</taxon>
        <taxon>Bacillota</taxon>
        <taxon>Bacilli</taxon>
        <taxon>Lactobacillales</taxon>
        <taxon>Streptococcaceae</taxon>
        <taxon>Streptococcus</taxon>
    </lineage>
</organism>
<dbReference type="OrthoDB" id="9806408at2"/>
<comment type="pathway">
    <text evidence="10">Lipid metabolism; phospholipid metabolism.</text>
</comment>